<feature type="domain" description="Cytochrome c" evidence="8">
    <location>
        <begin position="57"/>
        <end position="156"/>
    </location>
</feature>
<accession>A0A562ZTV3</accession>
<feature type="signal peptide" evidence="7">
    <location>
        <begin position="1"/>
        <end position="21"/>
    </location>
</feature>
<dbReference type="PANTHER" id="PTHR35008">
    <property type="entry name" value="BLL4482 PROTEIN-RELATED"/>
    <property type="match status" value="1"/>
</dbReference>
<feature type="binding site" description="covalent" evidence="6">
    <location>
        <position position="325"/>
    </location>
    <ligand>
        <name>heme c</name>
        <dbReference type="ChEBI" id="CHEBI:61717"/>
    </ligand>
</feature>
<reference evidence="9 10" key="1">
    <citation type="submission" date="2019-07" db="EMBL/GenBank/DDBJ databases">
        <title>Caenimonas sedimenti sp. nov., isolated from activated sludge.</title>
        <authorList>
            <person name="Xu J."/>
        </authorList>
    </citation>
    <scope>NUCLEOTIDE SEQUENCE [LARGE SCALE GENOMIC DNA]</scope>
    <source>
        <strain evidence="9 10">HX-9-20</strain>
    </source>
</reference>
<dbReference type="Proteomes" id="UP000318199">
    <property type="component" value="Unassembled WGS sequence"/>
</dbReference>
<evidence type="ECO:0000256" key="5">
    <source>
        <dbReference type="ARBA" id="ARBA00023004"/>
    </source>
</evidence>
<dbReference type="SUPFAM" id="SSF46626">
    <property type="entry name" value="Cytochrome c"/>
    <property type="match status" value="2"/>
</dbReference>
<feature type="binding site" description="covalent" evidence="6">
    <location>
        <position position="283"/>
    </location>
    <ligand>
        <name>heme c</name>
        <dbReference type="ChEBI" id="CHEBI:61717"/>
    </ligand>
</feature>
<evidence type="ECO:0000259" key="8">
    <source>
        <dbReference type="PROSITE" id="PS51007"/>
    </source>
</evidence>
<evidence type="ECO:0000256" key="6">
    <source>
        <dbReference type="PIRSR" id="PIRSR602324-1"/>
    </source>
</evidence>
<keyword evidence="10" id="KW-1185">Reference proteome</keyword>
<evidence type="ECO:0000256" key="7">
    <source>
        <dbReference type="SAM" id="SignalP"/>
    </source>
</evidence>
<evidence type="ECO:0000256" key="4">
    <source>
        <dbReference type="ARBA" id="ARBA00022982"/>
    </source>
</evidence>
<gene>
    <name evidence="9" type="ORF">FN976_07390</name>
</gene>
<keyword evidence="4" id="KW-0249">Electron transport</keyword>
<dbReference type="Gene3D" id="1.10.760.10">
    <property type="entry name" value="Cytochrome c-like domain"/>
    <property type="match status" value="2"/>
</dbReference>
<dbReference type="InterPro" id="IPR036909">
    <property type="entry name" value="Cyt_c-like_dom_sf"/>
</dbReference>
<sequence length="348" mass="36708">MSRFRDLAAAAVLLAAGLAQAQDNRFPGIGRNATPAEVAAWDIDVRPDFKGLPPGAGSVARGQEVWEAKCASCHGVFGESNQVFNPLIGGTSPDDARTGRVQRLVEPGYPGRTTMMKLATVSTLWDYINRAMPWNAPKSLSVEEVYAVTGYMLHLAQVVDDKFVLSDRNIADVQKRMPNRNGMTTKHALWPGQELGGTARPDVRAARCMSDCPVEAKVASFLPDHARDAHGNLAEQNRPVGPQRGVVTQRPVAAAAPSSEPSAAPGAAAAAALVQKNSCFACHAAEAPLVGPSWRDIARKHAGKADYLAGKIRAGGSGVWGAIPMPPQAIDEAEARAIAGWLANGAAK</sequence>
<organism evidence="9 10">
    <name type="scientific">Caenimonas sedimenti</name>
    <dbReference type="NCBI Taxonomy" id="2596921"/>
    <lineage>
        <taxon>Bacteria</taxon>
        <taxon>Pseudomonadati</taxon>
        <taxon>Pseudomonadota</taxon>
        <taxon>Betaproteobacteria</taxon>
        <taxon>Burkholderiales</taxon>
        <taxon>Comamonadaceae</taxon>
        <taxon>Caenimonas</taxon>
    </lineage>
</organism>
<evidence type="ECO:0000256" key="2">
    <source>
        <dbReference type="ARBA" id="ARBA00022617"/>
    </source>
</evidence>
<evidence type="ECO:0000256" key="1">
    <source>
        <dbReference type="ARBA" id="ARBA00022448"/>
    </source>
</evidence>
<evidence type="ECO:0000313" key="9">
    <source>
        <dbReference type="EMBL" id="TWO71811.1"/>
    </source>
</evidence>
<dbReference type="RefSeq" id="WP_145892371.1">
    <property type="nucleotide sequence ID" value="NZ_VOBQ01000005.1"/>
</dbReference>
<dbReference type="OrthoDB" id="9811281at2"/>
<keyword evidence="7" id="KW-0732">Signal</keyword>
<feature type="domain" description="Cytochrome c" evidence="8">
    <location>
        <begin position="261"/>
        <end position="346"/>
    </location>
</feature>
<dbReference type="PRINTS" id="PR00606">
    <property type="entry name" value="CYTCHROMECID"/>
</dbReference>
<feature type="chain" id="PRO_5022037553" evidence="7">
    <location>
        <begin position="22"/>
        <end position="348"/>
    </location>
</feature>
<dbReference type="InterPro" id="IPR009056">
    <property type="entry name" value="Cyt_c-like_dom"/>
</dbReference>
<dbReference type="EMBL" id="VOBQ01000005">
    <property type="protein sequence ID" value="TWO71811.1"/>
    <property type="molecule type" value="Genomic_DNA"/>
</dbReference>
<keyword evidence="5 6" id="KW-0408">Iron</keyword>
<keyword evidence="1" id="KW-0813">Transport</keyword>
<dbReference type="InterPro" id="IPR051459">
    <property type="entry name" value="Cytochrome_c-type_DH"/>
</dbReference>
<dbReference type="PANTHER" id="PTHR35008:SF8">
    <property type="entry name" value="ALCOHOL DEHYDROGENASE CYTOCHROME C SUBUNIT"/>
    <property type="match status" value="1"/>
</dbReference>
<comment type="PTM">
    <text evidence="6">Binds 1 heme c group covalently per subunit.</text>
</comment>
<evidence type="ECO:0000313" key="10">
    <source>
        <dbReference type="Proteomes" id="UP000318199"/>
    </source>
</evidence>
<proteinExistence type="predicted"/>
<dbReference type="GO" id="GO:0009055">
    <property type="term" value="F:electron transfer activity"/>
    <property type="evidence" value="ECO:0007669"/>
    <property type="project" value="InterPro"/>
</dbReference>
<dbReference type="PROSITE" id="PS51007">
    <property type="entry name" value="CYTC"/>
    <property type="match status" value="2"/>
</dbReference>
<protein>
    <submittedName>
        <fullName evidence="9">C-type cytochrome</fullName>
    </submittedName>
</protein>
<feature type="binding site" description="covalent" evidence="6">
    <location>
        <position position="279"/>
    </location>
    <ligand>
        <name>heme c</name>
        <dbReference type="ChEBI" id="CHEBI:61717"/>
    </ligand>
</feature>
<dbReference type="GO" id="GO:0005506">
    <property type="term" value="F:iron ion binding"/>
    <property type="evidence" value="ECO:0007669"/>
    <property type="project" value="InterPro"/>
</dbReference>
<comment type="caution">
    <text evidence="9">The sequence shown here is derived from an EMBL/GenBank/DDBJ whole genome shotgun (WGS) entry which is preliminary data.</text>
</comment>
<keyword evidence="3 6" id="KW-0479">Metal-binding</keyword>
<keyword evidence="2 6" id="KW-0349">Heme</keyword>
<dbReference type="InterPro" id="IPR002324">
    <property type="entry name" value="Cyt_c_ID"/>
</dbReference>
<evidence type="ECO:0000256" key="3">
    <source>
        <dbReference type="ARBA" id="ARBA00022723"/>
    </source>
</evidence>
<name>A0A562ZTV3_9BURK</name>
<dbReference type="GO" id="GO:0020037">
    <property type="term" value="F:heme binding"/>
    <property type="evidence" value="ECO:0007669"/>
    <property type="project" value="InterPro"/>
</dbReference>
<dbReference type="Pfam" id="PF13442">
    <property type="entry name" value="Cytochrome_CBB3"/>
    <property type="match status" value="2"/>
</dbReference>
<dbReference type="AlphaFoldDB" id="A0A562ZTV3"/>